<feature type="transmembrane region" description="Helical" evidence="1">
    <location>
        <begin position="21"/>
        <end position="43"/>
    </location>
</feature>
<gene>
    <name evidence="2" type="ORF">ATC03_07805</name>
</gene>
<feature type="transmembrane region" description="Helical" evidence="1">
    <location>
        <begin position="333"/>
        <end position="353"/>
    </location>
</feature>
<reference evidence="3" key="2">
    <citation type="submission" date="2016-01" db="EMBL/GenBank/DDBJ databases">
        <title>Complete genome sequence of Agromyces aureus AR33T and comparison with related organisms.</title>
        <authorList>
            <person name="Corretto E."/>
            <person name="Antonielli L."/>
            <person name="Sessitsch A."/>
            <person name="Brader G."/>
        </authorList>
    </citation>
    <scope>NUCLEOTIDE SEQUENCE [LARGE SCALE GENOMIC DNA]</scope>
    <source>
        <strain evidence="3">AR33</strain>
    </source>
</reference>
<dbReference type="AlphaFoldDB" id="A0A191WEC6"/>
<evidence type="ECO:0000313" key="3">
    <source>
        <dbReference type="Proteomes" id="UP000078437"/>
    </source>
</evidence>
<dbReference type="OrthoDB" id="5124221at2"/>
<proteinExistence type="predicted"/>
<feature type="transmembrane region" description="Helical" evidence="1">
    <location>
        <begin position="359"/>
        <end position="375"/>
    </location>
</feature>
<feature type="transmembrane region" description="Helical" evidence="1">
    <location>
        <begin position="302"/>
        <end position="321"/>
    </location>
</feature>
<sequence>MSIETDSELGRQQGEPSHARAVVAEVLGWAFALAMALLVTAHISTSRAELVFIDADSMFNALLTHSIASGAPQSWAMSPVLFVPEAIAFGAVSVFVPDLHSAFIVSSVVNFVALYGAFRVASGSRRTASAPVLGAVAGYAAFGAISLLESGGDRNSLQLASLLGTTTYYSATVIGSVLAIGLVRRALDTGRLRARAWAPLAAVVAVSAFSNPLIVVWAVAPTALVLVTMAIRARWRMPQPPPLPLQLVFVLAGASAVGIVARAALGDLIVAQGSEYLKDGNQFGAMGDLLHRLAAELARPGGIGAAILIVGVTVLAIALTFSRTAHAKPGAGLLVAVAWIAPLACTVGVILLGNPSPRYLQPWVFAPVLVLACLAEWTPPRLTWRQRRDERRRGSVLALAAASVVIVVLGGIGVARLATAPTTASATSLACVVDWVNATDEHGAGQFWTIRAPKAYAADPAQLLQVTHDLHPYVWLVNRTDDETTSVSFLITDAQSAPFALPGGLELADAATIDCGRYTIHDFGSTSIPVF</sequence>
<dbReference type="RefSeq" id="WP_084003379.1">
    <property type="nucleotide sequence ID" value="NZ_CP013979.1"/>
</dbReference>
<organism evidence="2 3">
    <name type="scientific">Agromyces aureus</name>
    <dbReference type="NCBI Taxonomy" id="453304"/>
    <lineage>
        <taxon>Bacteria</taxon>
        <taxon>Bacillati</taxon>
        <taxon>Actinomycetota</taxon>
        <taxon>Actinomycetes</taxon>
        <taxon>Micrococcales</taxon>
        <taxon>Microbacteriaceae</taxon>
        <taxon>Agromyces</taxon>
    </lineage>
</organism>
<keyword evidence="3" id="KW-1185">Reference proteome</keyword>
<keyword evidence="1" id="KW-0812">Transmembrane</keyword>
<accession>A0A191WEC6</accession>
<dbReference type="EMBL" id="CP013979">
    <property type="protein sequence ID" value="ANJ26630.1"/>
    <property type="molecule type" value="Genomic_DNA"/>
</dbReference>
<name>A0A191WEC6_9MICO</name>
<evidence type="ECO:0008006" key="4">
    <source>
        <dbReference type="Google" id="ProtNLM"/>
    </source>
</evidence>
<keyword evidence="1" id="KW-1133">Transmembrane helix</keyword>
<feature type="transmembrane region" description="Helical" evidence="1">
    <location>
        <begin position="99"/>
        <end position="118"/>
    </location>
</feature>
<dbReference type="Proteomes" id="UP000078437">
    <property type="component" value="Chromosome"/>
</dbReference>
<reference evidence="2 3" key="1">
    <citation type="journal article" date="2016" name="Int. J. Syst. Evol. Microbiol.">
        <title>Agromyces aureus sp. nov., isolated from the rhizosphere of Salix caprea L. grown in a heavy-metal-contaminated soil.</title>
        <authorList>
            <person name="Corretto E."/>
            <person name="Antonielli L."/>
            <person name="Sessitsch A."/>
            <person name="Compant S."/>
            <person name="Gorfer M."/>
            <person name="Kuffner M."/>
            <person name="Brader G."/>
        </authorList>
    </citation>
    <scope>NUCLEOTIDE SEQUENCE [LARGE SCALE GENOMIC DNA]</scope>
    <source>
        <strain evidence="2 3">AR33</strain>
    </source>
</reference>
<keyword evidence="1" id="KW-0472">Membrane</keyword>
<feature type="transmembrane region" description="Helical" evidence="1">
    <location>
        <begin position="168"/>
        <end position="187"/>
    </location>
</feature>
<dbReference type="KEGG" id="agy:ATC03_07805"/>
<feature type="transmembrane region" description="Helical" evidence="1">
    <location>
        <begin position="194"/>
        <end position="210"/>
    </location>
</feature>
<feature type="transmembrane region" description="Helical" evidence="1">
    <location>
        <begin position="396"/>
        <end position="418"/>
    </location>
</feature>
<feature type="transmembrane region" description="Helical" evidence="1">
    <location>
        <begin position="130"/>
        <end position="148"/>
    </location>
</feature>
<protein>
    <recommendedName>
        <fullName evidence="4">Glycosyltransferase RgtA/B/C/D-like domain-containing protein</fullName>
    </recommendedName>
</protein>
<evidence type="ECO:0000256" key="1">
    <source>
        <dbReference type="SAM" id="Phobius"/>
    </source>
</evidence>
<evidence type="ECO:0000313" key="2">
    <source>
        <dbReference type="EMBL" id="ANJ26630.1"/>
    </source>
</evidence>
<dbReference type="STRING" id="453304.ATC03_07805"/>